<dbReference type="EMBL" id="KZ821242">
    <property type="protein sequence ID" value="PYH43681.1"/>
    <property type="molecule type" value="Genomic_DNA"/>
</dbReference>
<sequence>MASKLAHLLFAASLGLLASAQLAVDTSPVTAAAASVETVSMIDASGLPITTASDAAANAWYIPLTGPASAATAAWGASVHIGSSGAEILPITFGTIATPTHQPTATVFPAGAPSGDTSSSSSSLEIALNSAQDALLLGADSTVSVLSTVIATADSPTNISSTNLTSLPVGLNLGLAGHWPGALVFGGNYDANRIYNETHWQTTAATSAGESTFIATGAQSVGKVQLHLYASPATTETNSPSTNDTTYPFATTTISQTTQPLPATLNFSRDTLTVPDASFCDRNFTIGFNADSATYPRFEIAVWADLVPAGSRCVADAGAGAIVLGRPFFQAAYVYVTAGGDLYFSSIRRDGAVGVAPREFDLHAVLGGGNGNGTGDGDGAQESAVSGAGRGRGTLGGGWGLVWMAVVVALGELWM</sequence>
<organism evidence="2 3">
    <name type="scientific">Aspergillus saccharolyticus JOP 1030-1</name>
    <dbReference type="NCBI Taxonomy" id="1450539"/>
    <lineage>
        <taxon>Eukaryota</taxon>
        <taxon>Fungi</taxon>
        <taxon>Dikarya</taxon>
        <taxon>Ascomycota</taxon>
        <taxon>Pezizomycotina</taxon>
        <taxon>Eurotiomycetes</taxon>
        <taxon>Eurotiomycetidae</taxon>
        <taxon>Eurotiales</taxon>
        <taxon>Aspergillaceae</taxon>
        <taxon>Aspergillus</taxon>
        <taxon>Aspergillus subgen. Circumdati</taxon>
    </lineage>
</organism>
<keyword evidence="3" id="KW-1185">Reference proteome</keyword>
<name>A0A318Z8L6_9EURO</name>
<dbReference type="GeneID" id="37073227"/>
<evidence type="ECO:0008006" key="4">
    <source>
        <dbReference type="Google" id="ProtNLM"/>
    </source>
</evidence>
<reference evidence="2 3" key="1">
    <citation type="submission" date="2016-12" db="EMBL/GenBank/DDBJ databases">
        <title>The genomes of Aspergillus section Nigri reveals drivers in fungal speciation.</title>
        <authorList>
            <consortium name="DOE Joint Genome Institute"/>
            <person name="Vesth T.C."/>
            <person name="Nybo J."/>
            <person name="Theobald S."/>
            <person name="Brandl J."/>
            <person name="Frisvad J.C."/>
            <person name="Nielsen K.F."/>
            <person name="Lyhne E.K."/>
            <person name="Kogle M.E."/>
            <person name="Kuo A."/>
            <person name="Riley R."/>
            <person name="Clum A."/>
            <person name="Nolan M."/>
            <person name="Lipzen A."/>
            <person name="Salamov A."/>
            <person name="Henrissat B."/>
            <person name="Wiebenga A."/>
            <person name="De Vries R.P."/>
            <person name="Grigoriev I.V."/>
            <person name="Mortensen U.H."/>
            <person name="Andersen M.R."/>
            <person name="Baker S.E."/>
        </authorList>
    </citation>
    <scope>NUCLEOTIDE SEQUENCE [LARGE SCALE GENOMIC DNA]</scope>
    <source>
        <strain evidence="2 3">JOP 1030-1</strain>
    </source>
</reference>
<proteinExistence type="predicted"/>
<dbReference type="Proteomes" id="UP000248349">
    <property type="component" value="Unassembled WGS sequence"/>
</dbReference>
<gene>
    <name evidence="2" type="ORF">BP01DRAFT_300672</name>
</gene>
<dbReference type="RefSeq" id="XP_025429663.1">
    <property type="nucleotide sequence ID" value="XM_025571999.1"/>
</dbReference>
<evidence type="ECO:0000256" key="1">
    <source>
        <dbReference type="SAM" id="SignalP"/>
    </source>
</evidence>
<feature type="signal peptide" evidence="1">
    <location>
        <begin position="1"/>
        <end position="20"/>
    </location>
</feature>
<keyword evidence="1" id="KW-0732">Signal</keyword>
<accession>A0A318Z8L6</accession>
<evidence type="ECO:0000313" key="3">
    <source>
        <dbReference type="Proteomes" id="UP000248349"/>
    </source>
</evidence>
<evidence type="ECO:0000313" key="2">
    <source>
        <dbReference type="EMBL" id="PYH43681.1"/>
    </source>
</evidence>
<protein>
    <recommendedName>
        <fullName evidence="4">Acid protease</fullName>
    </recommendedName>
</protein>
<feature type="chain" id="PRO_5016411460" description="Acid protease" evidence="1">
    <location>
        <begin position="21"/>
        <end position="415"/>
    </location>
</feature>
<dbReference type="AlphaFoldDB" id="A0A318Z8L6"/>
<dbReference type="OrthoDB" id="4524137at2759"/>